<dbReference type="Proteomes" id="UP000007110">
    <property type="component" value="Unassembled WGS sequence"/>
</dbReference>
<evidence type="ECO:0000313" key="13">
    <source>
        <dbReference type="Proteomes" id="UP000007110"/>
    </source>
</evidence>
<evidence type="ECO:0000256" key="3">
    <source>
        <dbReference type="ARBA" id="ARBA00011034"/>
    </source>
</evidence>
<dbReference type="PANTHER" id="PTHR28621:SF1">
    <property type="entry name" value="SELENOPROTEIN S"/>
    <property type="match status" value="1"/>
</dbReference>
<evidence type="ECO:0000256" key="6">
    <source>
        <dbReference type="ARBA" id="ARBA00022824"/>
    </source>
</evidence>
<keyword evidence="5 11" id="KW-0812">Transmembrane</keyword>
<dbReference type="FunCoup" id="A0A7M7SV71">
    <property type="interactions" value="683"/>
</dbReference>
<comment type="similarity">
    <text evidence="3">Belongs to the selenoprotein S family.</text>
</comment>
<protein>
    <recommendedName>
        <fullName evidence="14">Selenoprotein S</fullName>
    </recommendedName>
</protein>
<evidence type="ECO:0000313" key="12">
    <source>
        <dbReference type="EnsemblMetazoa" id="XP_030833603"/>
    </source>
</evidence>
<feature type="transmembrane region" description="Helical" evidence="11">
    <location>
        <begin position="35"/>
        <end position="53"/>
    </location>
</feature>
<accession>A0A7M7SV71</accession>
<dbReference type="OrthoDB" id="75792at2759"/>
<dbReference type="InParanoid" id="A0A7M7SV71"/>
<keyword evidence="13" id="KW-1185">Reference proteome</keyword>
<evidence type="ECO:0008006" key="14">
    <source>
        <dbReference type="Google" id="ProtNLM"/>
    </source>
</evidence>
<reference evidence="12" key="2">
    <citation type="submission" date="2021-01" db="UniProtKB">
        <authorList>
            <consortium name="EnsemblMetazoa"/>
        </authorList>
    </citation>
    <scope>IDENTIFICATION</scope>
</reference>
<dbReference type="Pfam" id="PF06936">
    <property type="entry name" value="Selenoprotein_S"/>
    <property type="match status" value="1"/>
</dbReference>
<evidence type="ECO:0000256" key="10">
    <source>
        <dbReference type="SAM" id="MobiDB-lite"/>
    </source>
</evidence>
<keyword evidence="9 11" id="KW-0472">Membrane</keyword>
<keyword evidence="7" id="KW-0712">Selenocysteine</keyword>
<dbReference type="OMA" id="KIAMWEN"/>
<evidence type="ECO:0000256" key="1">
    <source>
        <dbReference type="ARBA" id="ARBA00004389"/>
    </source>
</evidence>
<keyword evidence="4" id="KW-0963">Cytoplasm</keyword>
<proteinExistence type="inferred from homology"/>
<dbReference type="GO" id="GO:0030968">
    <property type="term" value="P:endoplasmic reticulum unfolded protein response"/>
    <property type="evidence" value="ECO:0000318"/>
    <property type="project" value="GO_Central"/>
</dbReference>
<name>A0A7M7SV71_STRPU</name>
<dbReference type="AlphaFoldDB" id="A0A7M7SV71"/>
<evidence type="ECO:0000256" key="5">
    <source>
        <dbReference type="ARBA" id="ARBA00022692"/>
    </source>
</evidence>
<dbReference type="KEGG" id="spu:753380"/>
<evidence type="ECO:0000256" key="11">
    <source>
        <dbReference type="SAM" id="Phobius"/>
    </source>
</evidence>
<keyword evidence="8 11" id="KW-1133">Transmembrane helix</keyword>
<dbReference type="GO" id="GO:0036513">
    <property type="term" value="C:Derlin-1 retrotranslocation complex"/>
    <property type="evidence" value="ECO:0000318"/>
    <property type="project" value="GO_Central"/>
</dbReference>
<evidence type="ECO:0000256" key="7">
    <source>
        <dbReference type="ARBA" id="ARBA00022933"/>
    </source>
</evidence>
<evidence type="ECO:0000256" key="2">
    <source>
        <dbReference type="ARBA" id="ARBA00004496"/>
    </source>
</evidence>
<dbReference type="GO" id="GO:0030970">
    <property type="term" value="P:retrograde protein transport, ER to cytosol"/>
    <property type="evidence" value="ECO:0000318"/>
    <property type="project" value="GO_Central"/>
</dbReference>
<feature type="compositionally biased region" description="Basic and acidic residues" evidence="10">
    <location>
        <begin position="137"/>
        <end position="163"/>
    </location>
</feature>
<dbReference type="Gene3D" id="6.10.250.2950">
    <property type="match status" value="1"/>
</dbReference>
<feature type="region of interest" description="Disordered" evidence="10">
    <location>
        <begin position="1"/>
        <end position="21"/>
    </location>
</feature>
<evidence type="ECO:0000256" key="9">
    <source>
        <dbReference type="ARBA" id="ARBA00023136"/>
    </source>
</evidence>
<dbReference type="RefSeq" id="XP_030833603.1">
    <property type="nucleotide sequence ID" value="XM_030977743.1"/>
</dbReference>
<dbReference type="CTD" id="55829"/>
<feature type="region of interest" description="Disordered" evidence="10">
    <location>
        <begin position="84"/>
        <end position="186"/>
    </location>
</feature>
<reference evidence="13" key="1">
    <citation type="submission" date="2015-02" db="EMBL/GenBank/DDBJ databases">
        <title>Genome sequencing for Strongylocentrotus purpuratus.</title>
        <authorList>
            <person name="Murali S."/>
            <person name="Liu Y."/>
            <person name="Vee V."/>
            <person name="English A."/>
            <person name="Wang M."/>
            <person name="Skinner E."/>
            <person name="Han Y."/>
            <person name="Muzny D.M."/>
            <person name="Worley K.C."/>
            <person name="Gibbs R.A."/>
        </authorList>
    </citation>
    <scope>NUCLEOTIDE SEQUENCE</scope>
</reference>
<organism evidence="12 13">
    <name type="scientific">Strongylocentrotus purpuratus</name>
    <name type="common">Purple sea urchin</name>
    <dbReference type="NCBI Taxonomy" id="7668"/>
    <lineage>
        <taxon>Eukaryota</taxon>
        <taxon>Metazoa</taxon>
        <taxon>Echinodermata</taxon>
        <taxon>Eleutherozoa</taxon>
        <taxon>Echinozoa</taxon>
        <taxon>Echinoidea</taxon>
        <taxon>Euechinoidea</taxon>
        <taxon>Echinacea</taxon>
        <taxon>Camarodonta</taxon>
        <taxon>Echinidea</taxon>
        <taxon>Strongylocentrotidae</taxon>
        <taxon>Strongylocentrotus</taxon>
    </lineage>
</organism>
<keyword evidence="6" id="KW-0256">Endoplasmic reticulum</keyword>
<sequence>MSGMFEDRELTEEGNTTPEGVSYGLSTASEFVATYGWYILFGVIGLVYINSWLDTRLQGWKKQRKQESDLNSYNANEVLQRQEAMERARQRLQAKYDAETEEYAQKQKEKEEEKRKEEIEDWERHQKGLGYKSKTKAAKEAEQAEARGVTRQDKPKKKLRDDYNPLWGGQGSGFRPSARPSRSGGG</sequence>
<dbReference type="GO" id="GO:0036502">
    <property type="term" value="C:Derlin-1-VIMP complex"/>
    <property type="evidence" value="ECO:0000318"/>
    <property type="project" value="GO_Central"/>
</dbReference>
<evidence type="ECO:0000256" key="8">
    <source>
        <dbReference type="ARBA" id="ARBA00022989"/>
    </source>
</evidence>
<feature type="compositionally biased region" description="Basic and acidic residues" evidence="10">
    <location>
        <begin position="84"/>
        <end position="126"/>
    </location>
</feature>
<dbReference type="GeneID" id="753380"/>
<dbReference type="EnsemblMetazoa" id="XM_030977743">
    <property type="protein sequence ID" value="XP_030833603"/>
    <property type="gene ID" value="LOC753380"/>
</dbReference>
<comment type="subcellular location">
    <subcellularLocation>
        <location evidence="2">Cytoplasm</location>
    </subcellularLocation>
    <subcellularLocation>
        <location evidence="1">Endoplasmic reticulum membrane</location>
        <topology evidence="1">Single-pass membrane protein</topology>
    </subcellularLocation>
</comment>
<dbReference type="PANTHER" id="PTHR28621">
    <property type="entry name" value="SELENOPROTEIN S"/>
    <property type="match status" value="1"/>
</dbReference>
<evidence type="ECO:0000256" key="4">
    <source>
        <dbReference type="ARBA" id="ARBA00022490"/>
    </source>
</evidence>
<dbReference type="InterPro" id="IPR009703">
    <property type="entry name" value="Selenoprotein_S"/>
</dbReference>